<dbReference type="SUPFAM" id="SSF158446">
    <property type="entry name" value="IVS-encoded protein-like"/>
    <property type="match status" value="1"/>
</dbReference>
<protein>
    <submittedName>
        <fullName evidence="1">Four helix bundle protein</fullName>
    </submittedName>
</protein>
<keyword evidence="2" id="KW-1185">Reference proteome</keyword>
<dbReference type="Pfam" id="PF05635">
    <property type="entry name" value="23S_rRNA_IVP"/>
    <property type="match status" value="1"/>
</dbReference>
<name>A0A399T798_9BACT</name>
<dbReference type="PANTHER" id="PTHR38471:SF2">
    <property type="entry name" value="FOUR HELIX BUNDLE PROTEIN"/>
    <property type="match status" value="1"/>
</dbReference>
<accession>A0A399T798</accession>
<dbReference type="OrthoDB" id="285993at2"/>
<evidence type="ECO:0000313" key="1">
    <source>
        <dbReference type="EMBL" id="RIJ50057.1"/>
    </source>
</evidence>
<reference evidence="1 2" key="1">
    <citation type="submission" date="2018-08" db="EMBL/GenBank/DDBJ databases">
        <title>Pallidiluteibacterium maritimus gen. nov., sp. nov., isolated from coastal sediment.</title>
        <authorList>
            <person name="Zhou L.Y."/>
        </authorList>
    </citation>
    <scope>NUCLEOTIDE SEQUENCE [LARGE SCALE GENOMIC DNA]</scope>
    <source>
        <strain evidence="1 2">XSD2</strain>
    </source>
</reference>
<dbReference type="NCBIfam" id="TIGR02436">
    <property type="entry name" value="four helix bundle protein"/>
    <property type="match status" value="1"/>
</dbReference>
<dbReference type="AlphaFoldDB" id="A0A399T798"/>
<comment type="caution">
    <text evidence="1">The sequence shown here is derived from an EMBL/GenBank/DDBJ whole genome shotgun (WGS) entry which is preliminary data.</text>
</comment>
<dbReference type="Gene3D" id="1.20.1440.60">
    <property type="entry name" value="23S rRNA-intervening sequence"/>
    <property type="match status" value="1"/>
</dbReference>
<sequence>MNRFDLEERLIKSTAMIIRLAETLPNSPVGSHMQNQIVRSGTSPALNYGEAQSAESKKDFIHKMSICLKELRETFVALKIIKYSGLTKTVDLLEECFIENNELISIFVKSIETAKKNRSVEHND</sequence>
<organism evidence="1 2">
    <name type="scientific">Maribellus luteus</name>
    <dbReference type="NCBI Taxonomy" id="2305463"/>
    <lineage>
        <taxon>Bacteria</taxon>
        <taxon>Pseudomonadati</taxon>
        <taxon>Bacteroidota</taxon>
        <taxon>Bacteroidia</taxon>
        <taxon>Marinilabiliales</taxon>
        <taxon>Prolixibacteraceae</taxon>
        <taxon>Maribellus</taxon>
    </lineage>
</organism>
<dbReference type="PANTHER" id="PTHR38471">
    <property type="entry name" value="FOUR HELIX BUNDLE PROTEIN"/>
    <property type="match status" value="1"/>
</dbReference>
<dbReference type="RefSeq" id="WP_119436744.1">
    <property type="nucleotide sequence ID" value="NZ_QWGR01000002.1"/>
</dbReference>
<proteinExistence type="predicted"/>
<gene>
    <name evidence="1" type="ORF">D1614_04745</name>
</gene>
<dbReference type="InterPro" id="IPR036583">
    <property type="entry name" value="23S_rRNA_IVS_sf"/>
</dbReference>
<evidence type="ECO:0000313" key="2">
    <source>
        <dbReference type="Proteomes" id="UP000265926"/>
    </source>
</evidence>
<dbReference type="Proteomes" id="UP000265926">
    <property type="component" value="Unassembled WGS sequence"/>
</dbReference>
<dbReference type="EMBL" id="QWGR01000002">
    <property type="protein sequence ID" value="RIJ50057.1"/>
    <property type="molecule type" value="Genomic_DNA"/>
</dbReference>
<dbReference type="InterPro" id="IPR012657">
    <property type="entry name" value="23S_rRNA-intervening_sequence"/>
</dbReference>
<dbReference type="PIRSF" id="PIRSF035652">
    <property type="entry name" value="CHP02436"/>
    <property type="match status" value="1"/>
</dbReference>